<gene>
    <name evidence="1" type="ORF">JI435_134380</name>
</gene>
<dbReference type="RefSeq" id="XP_001803650.1">
    <property type="nucleotide sequence ID" value="XM_001803598.1"/>
</dbReference>
<name>A0A7U2IA07_PHANO</name>
<dbReference type="EMBL" id="CP069041">
    <property type="protein sequence ID" value="QRD06018.1"/>
    <property type="molecule type" value="Genomic_DNA"/>
</dbReference>
<reference evidence="2" key="1">
    <citation type="journal article" date="2021" name="BMC Genomics">
        <title>Chromosome-level genome assembly and manually-curated proteome of model necrotroph Parastagonospora nodorum Sn15 reveals a genome-wide trove of candidate effector homologs, and redundancy of virulence-related functions within an accessory chromosome.</title>
        <authorList>
            <person name="Bertazzoni S."/>
            <person name="Jones D.A.B."/>
            <person name="Phan H.T."/>
            <person name="Tan K.-C."/>
            <person name="Hane J.K."/>
        </authorList>
    </citation>
    <scope>NUCLEOTIDE SEQUENCE [LARGE SCALE GENOMIC DNA]</scope>
    <source>
        <strain evidence="2">SN15 / ATCC MYA-4574 / FGSC 10173)</strain>
    </source>
</reference>
<dbReference type="PANTHER" id="PTHR42085">
    <property type="entry name" value="F-BOX DOMAIN-CONTAINING PROTEIN"/>
    <property type="match status" value="1"/>
</dbReference>
<dbReference type="PANTHER" id="PTHR42085:SF1">
    <property type="entry name" value="F-BOX DOMAIN-CONTAINING PROTEIN"/>
    <property type="match status" value="1"/>
</dbReference>
<dbReference type="Proteomes" id="UP000663193">
    <property type="component" value="Chromosome 19"/>
</dbReference>
<organism evidence="1 2">
    <name type="scientific">Phaeosphaeria nodorum (strain SN15 / ATCC MYA-4574 / FGSC 10173)</name>
    <name type="common">Glume blotch fungus</name>
    <name type="synonym">Parastagonospora nodorum</name>
    <dbReference type="NCBI Taxonomy" id="321614"/>
    <lineage>
        <taxon>Eukaryota</taxon>
        <taxon>Fungi</taxon>
        <taxon>Dikarya</taxon>
        <taxon>Ascomycota</taxon>
        <taxon>Pezizomycotina</taxon>
        <taxon>Dothideomycetes</taxon>
        <taxon>Pleosporomycetidae</taxon>
        <taxon>Pleosporales</taxon>
        <taxon>Pleosporineae</taxon>
        <taxon>Phaeosphaeriaceae</taxon>
        <taxon>Parastagonospora</taxon>
    </lineage>
</organism>
<sequence>MTTEGIVMDTSATHGLTQEEAEDMANVNQDASPLLNLAAELREAIFIDVLEGHRINVETAFGTALPKLTYREPPSGPRAGAFHRIFLEDYHHMFGVLTPLTRTSRQLRSETVYLSFSTHTFCFRLPDLKELIPLLPEVGRKWLMKMRLIISPSPDGADPAGLPEWYVALNRLFRLKAVDISYSGMTCDPNPAATLAVIKARIRRHGGSKVEVTDDN</sequence>
<dbReference type="VEuPathDB" id="FungiDB:JI435_134380"/>
<accession>A0A7U2IA07</accession>
<dbReference type="AlphaFoldDB" id="A0A7U2IA07"/>
<protein>
    <submittedName>
        <fullName evidence="1">Uncharacterized protein</fullName>
    </submittedName>
</protein>
<dbReference type="InterPro" id="IPR038883">
    <property type="entry name" value="AN11006-like"/>
</dbReference>
<evidence type="ECO:0000313" key="1">
    <source>
        <dbReference type="EMBL" id="QRD06018.1"/>
    </source>
</evidence>
<dbReference type="KEGG" id="pno:SNOG_13438"/>
<evidence type="ECO:0000313" key="2">
    <source>
        <dbReference type="Proteomes" id="UP000663193"/>
    </source>
</evidence>
<proteinExistence type="predicted"/>
<keyword evidence="2" id="KW-1185">Reference proteome</keyword>